<dbReference type="EMBL" id="AFLV02000009">
    <property type="protein sequence ID" value="EKR66131.1"/>
    <property type="molecule type" value="Genomic_DNA"/>
</dbReference>
<dbReference type="AlphaFoldDB" id="A0A828Z9K6"/>
<sequence>MLNVLKRGTRFRQGFVLQWIVSNYFYESYSEPYKTVSGILPLKRGFVSKFTVFYSVEIANIRIA</sequence>
<dbReference type="Proteomes" id="UP000001338">
    <property type="component" value="Unassembled WGS sequence"/>
</dbReference>
<accession>A0A828Z9K6</accession>
<evidence type="ECO:0000313" key="2">
    <source>
        <dbReference type="Proteomes" id="UP000001338"/>
    </source>
</evidence>
<reference evidence="1 2" key="1">
    <citation type="submission" date="2012-10" db="EMBL/GenBank/DDBJ databases">
        <authorList>
            <person name="Harkins D.M."/>
            <person name="Durkin A.S."/>
            <person name="Brinkac L.M."/>
            <person name="Haft D.H."/>
            <person name="Selengut J.D."/>
            <person name="Sanka R."/>
            <person name="DePew J."/>
            <person name="Purushe J."/>
            <person name="Whelen A.C."/>
            <person name="Vinetz J.M."/>
            <person name="Sutton G.G."/>
            <person name="Nierman W.C."/>
            <person name="Fouts D.E."/>
        </authorList>
    </citation>
    <scope>NUCLEOTIDE SEQUENCE [LARGE SCALE GENOMIC DNA]</scope>
    <source>
        <strain evidence="1 2">2006001853</strain>
    </source>
</reference>
<name>A0A828Z9K6_9LEPT</name>
<proteinExistence type="predicted"/>
<evidence type="ECO:0000313" key="1">
    <source>
        <dbReference type="EMBL" id="EKR66131.1"/>
    </source>
</evidence>
<protein>
    <submittedName>
        <fullName evidence="1">Uncharacterized protein</fullName>
    </submittedName>
</protein>
<organism evidence="1 2">
    <name type="scientific">Leptospira weilii str. 2006001853</name>
    <dbReference type="NCBI Taxonomy" id="1001589"/>
    <lineage>
        <taxon>Bacteria</taxon>
        <taxon>Pseudomonadati</taxon>
        <taxon>Spirochaetota</taxon>
        <taxon>Spirochaetia</taxon>
        <taxon>Leptospirales</taxon>
        <taxon>Leptospiraceae</taxon>
        <taxon>Leptospira</taxon>
    </lineage>
</organism>
<gene>
    <name evidence="1" type="ORF">LEP1GSC036_0743</name>
</gene>
<comment type="caution">
    <text evidence="1">The sequence shown here is derived from an EMBL/GenBank/DDBJ whole genome shotgun (WGS) entry which is preliminary data.</text>
</comment>